<feature type="transmembrane region" description="Helical" evidence="1">
    <location>
        <begin position="49"/>
        <end position="70"/>
    </location>
</feature>
<keyword evidence="4" id="KW-1185">Reference proteome</keyword>
<dbReference type="OrthoDB" id="10006218at2759"/>
<keyword evidence="1" id="KW-1133">Transmembrane helix</keyword>
<accession>A0A164ZUY1</accession>
<evidence type="ECO:0000313" key="3">
    <source>
        <dbReference type="EMBL" id="KZS16803.1"/>
    </source>
</evidence>
<dbReference type="Pfam" id="PF13383">
    <property type="entry name" value="Methyltransf_22"/>
    <property type="match status" value="1"/>
</dbReference>
<dbReference type="PANTHER" id="PTHR32026">
    <property type="entry name" value="METHYLTRANSFERASE-LIKE PROTEIN 24"/>
    <property type="match status" value="1"/>
</dbReference>
<dbReference type="SUPFAM" id="SSF53335">
    <property type="entry name" value="S-adenosyl-L-methionine-dependent methyltransferases"/>
    <property type="match status" value="1"/>
</dbReference>
<dbReference type="PANTHER" id="PTHR32026:SF10">
    <property type="entry name" value="METHYLTRANSFERASE-LIKE PROTEIN 24-RELATED"/>
    <property type="match status" value="1"/>
</dbReference>
<dbReference type="InterPro" id="IPR029063">
    <property type="entry name" value="SAM-dependent_MTases_sf"/>
</dbReference>
<evidence type="ECO:0000313" key="4">
    <source>
        <dbReference type="Proteomes" id="UP000076858"/>
    </source>
</evidence>
<reference evidence="3 4" key="1">
    <citation type="submission" date="2016-03" db="EMBL/GenBank/DDBJ databases">
        <title>EvidentialGene: Evidence-directed Construction of Genes on Genomes.</title>
        <authorList>
            <person name="Gilbert D.G."/>
            <person name="Choi J.-H."/>
            <person name="Mockaitis K."/>
            <person name="Colbourne J."/>
            <person name="Pfrender M."/>
        </authorList>
    </citation>
    <scope>NUCLEOTIDE SEQUENCE [LARGE SCALE GENOMIC DNA]</scope>
    <source>
        <strain evidence="3 4">Xinb3</strain>
        <tissue evidence="3">Complete organism</tissue>
    </source>
</reference>
<protein>
    <recommendedName>
        <fullName evidence="2">Methyltransferase domain-containing protein</fullName>
    </recommendedName>
</protein>
<keyword evidence="1" id="KW-0472">Membrane</keyword>
<dbReference type="Proteomes" id="UP000076858">
    <property type="component" value="Unassembled WGS sequence"/>
</dbReference>
<comment type="caution">
    <text evidence="3">The sequence shown here is derived from an EMBL/GenBank/DDBJ whole genome shotgun (WGS) entry which is preliminary data.</text>
</comment>
<dbReference type="EMBL" id="LRGB01000687">
    <property type="protein sequence ID" value="KZS16803.1"/>
    <property type="molecule type" value="Genomic_DNA"/>
</dbReference>
<gene>
    <name evidence="3" type="ORF">APZ42_017413</name>
</gene>
<name>A0A164ZUY1_9CRUS</name>
<evidence type="ECO:0000256" key="1">
    <source>
        <dbReference type="SAM" id="Phobius"/>
    </source>
</evidence>
<evidence type="ECO:0000259" key="2">
    <source>
        <dbReference type="Pfam" id="PF13383"/>
    </source>
</evidence>
<dbReference type="AlphaFoldDB" id="A0A164ZUY1"/>
<organism evidence="3 4">
    <name type="scientific">Daphnia magna</name>
    <dbReference type="NCBI Taxonomy" id="35525"/>
    <lineage>
        <taxon>Eukaryota</taxon>
        <taxon>Metazoa</taxon>
        <taxon>Ecdysozoa</taxon>
        <taxon>Arthropoda</taxon>
        <taxon>Crustacea</taxon>
        <taxon>Branchiopoda</taxon>
        <taxon>Diplostraca</taxon>
        <taxon>Cladocera</taxon>
        <taxon>Anomopoda</taxon>
        <taxon>Daphniidae</taxon>
        <taxon>Daphnia</taxon>
    </lineage>
</organism>
<keyword evidence="1" id="KW-0812">Transmembrane</keyword>
<sequence>MTTNQSSVDQWTQMLTRLTESYRESRSFCSPQISIIFFKAKQMFRIQHFAIRIVRFLLALAVLSLFLTLYELAYFSHEDNRPVNTEASTTSDGMDSWSVSQMMAFLDSSRMTNRSSCNVFYEFGGVVINDTYRYKDGQKSVCLDEGLKPAVNDCLVYSFGIDNEWSFDDDMAKLGCDVFSFDPSMEEDDHNRSPKIHFFRMGIWNRDGQIFLDKKRPEVAWKVLTLSSVYERLKVFHGQRIIDYVKIDIEGDEWTILPQIIQSGILNRIKQLAMEIHFDGDDSVDDIRQRINLLLSLEREHGMIPFDYKNNLNSKGFVPAAPNNYACAEIVYFNSKFKNVKSN</sequence>
<feature type="domain" description="Methyltransferase" evidence="2">
    <location>
        <begin position="133"/>
        <end position="279"/>
    </location>
</feature>
<dbReference type="InterPro" id="IPR025714">
    <property type="entry name" value="Methyltranfer_dom"/>
</dbReference>
<proteinExistence type="predicted"/>
<dbReference type="InterPro" id="IPR026913">
    <property type="entry name" value="METTL24"/>
</dbReference>